<dbReference type="InterPro" id="IPR042114">
    <property type="entry name" value="GatB_C_1"/>
</dbReference>
<comment type="catalytic activity">
    <reaction evidence="8 10">
        <text>L-aspartyl-tRNA(Asn) + L-glutamine + ATP + H2O = L-asparaginyl-tRNA(Asn) + L-glutamate + ADP + phosphate + 2 H(+)</text>
        <dbReference type="Rhea" id="RHEA:14513"/>
        <dbReference type="Rhea" id="RHEA-COMP:9674"/>
        <dbReference type="Rhea" id="RHEA-COMP:9677"/>
        <dbReference type="ChEBI" id="CHEBI:15377"/>
        <dbReference type="ChEBI" id="CHEBI:15378"/>
        <dbReference type="ChEBI" id="CHEBI:29985"/>
        <dbReference type="ChEBI" id="CHEBI:30616"/>
        <dbReference type="ChEBI" id="CHEBI:43474"/>
        <dbReference type="ChEBI" id="CHEBI:58359"/>
        <dbReference type="ChEBI" id="CHEBI:78515"/>
        <dbReference type="ChEBI" id="CHEBI:78516"/>
        <dbReference type="ChEBI" id="CHEBI:456216"/>
    </reaction>
</comment>
<dbReference type="GO" id="GO:0016740">
    <property type="term" value="F:transferase activity"/>
    <property type="evidence" value="ECO:0007669"/>
    <property type="project" value="UniProtKB-KW"/>
</dbReference>
<dbReference type="HAMAP" id="MF_00121">
    <property type="entry name" value="GatB"/>
    <property type="match status" value="1"/>
</dbReference>
<dbReference type="Proteomes" id="UP000264141">
    <property type="component" value="Unassembled WGS sequence"/>
</dbReference>
<comment type="function">
    <text evidence="7 10">Allows the formation of correctly charged Asn-tRNA(Asn) or Gln-tRNA(Gln) through the transamidation of misacylated Asp-tRNA(Asn) or Glu-tRNA(Gln) in organisms which lack either or both of asparaginyl-tRNA or glutaminyl-tRNA synthetases. The reaction takes place in the presence of glutamine and ATP through an activated phospho-Asp-tRNA(Asn) or phospho-Glu-tRNA(Gln).</text>
</comment>
<dbReference type="PANTHER" id="PTHR11659">
    <property type="entry name" value="GLUTAMYL-TRNA GLN AMIDOTRANSFERASE SUBUNIT B MITOCHONDRIAL AND PROKARYOTIC PET112-RELATED"/>
    <property type="match status" value="1"/>
</dbReference>
<protein>
    <recommendedName>
        <fullName evidence="10">Aspartyl/glutamyl-tRNA(Asn/Gln) amidotransferase subunit B</fullName>
        <shortName evidence="10">Asp/Glu-ADT subunit B</shortName>
        <ecNumber evidence="10">6.3.5.-</ecNumber>
    </recommendedName>
</protein>
<evidence type="ECO:0000259" key="11">
    <source>
        <dbReference type="SMART" id="SM00845"/>
    </source>
</evidence>
<evidence type="ECO:0000256" key="2">
    <source>
        <dbReference type="ARBA" id="ARBA00011123"/>
    </source>
</evidence>
<gene>
    <name evidence="10" type="primary">gatB</name>
    <name evidence="12" type="ORF">DEQ80_04425</name>
</gene>
<dbReference type="GO" id="GO:0050567">
    <property type="term" value="F:glutaminyl-tRNA synthase (glutamine-hydrolyzing) activity"/>
    <property type="evidence" value="ECO:0007669"/>
    <property type="project" value="UniProtKB-UniRule"/>
</dbReference>
<keyword evidence="4 10" id="KW-0547">Nucleotide-binding</keyword>
<evidence type="ECO:0000256" key="4">
    <source>
        <dbReference type="ARBA" id="ARBA00022741"/>
    </source>
</evidence>
<dbReference type="NCBIfam" id="NF004012">
    <property type="entry name" value="PRK05477.1-2"/>
    <property type="match status" value="1"/>
</dbReference>
<dbReference type="SUPFAM" id="SSF89095">
    <property type="entry name" value="GatB/YqeY motif"/>
    <property type="match status" value="1"/>
</dbReference>
<dbReference type="InterPro" id="IPR014746">
    <property type="entry name" value="Gln_synth/guanido_kin_cat_dom"/>
</dbReference>
<dbReference type="GO" id="GO:0070681">
    <property type="term" value="P:glutaminyl-tRNAGln biosynthesis via transamidation"/>
    <property type="evidence" value="ECO:0007669"/>
    <property type="project" value="TreeGrafter"/>
</dbReference>
<dbReference type="EMBL" id="DPBP01000020">
    <property type="protein sequence ID" value="HCE17085.1"/>
    <property type="molecule type" value="Genomic_DNA"/>
</dbReference>
<dbReference type="InterPro" id="IPR017959">
    <property type="entry name" value="Asn/Gln-tRNA_amidoTrfase_suB/E"/>
</dbReference>
<evidence type="ECO:0000256" key="10">
    <source>
        <dbReference type="HAMAP-Rule" id="MF_00121"/>
    </source>
</evidence>
<dbReference type="GO" id="GO:0005524">
    <property type="term" value="F:ATP binding"/>
    <property type="evidence" value="ECO:0007669"/>
    <property type="project" value="UniProtKB-KW"/>
</dbReference>
<dbReference type="PROSITE" id="PS01234">
    <property type="entry name" value="GATB"/>
    <property type="match status" value="1"/>
</dbReference>
<dbReference type="AlphaFoldDB" id="A0A3D1JFT6"/>
<dbReference type="NCBIfam" id="NF004014">
    <property type="entry name" value="PRK05477.1-4"/>
    <property type="match status" value="1"/>
</dbReference>
<evidence type="ECO:0000256" key="5">
    <source>
        <dbReference type="ARBA" id="ARBA00022840"/>
    </source>
</evidence>
<accession>A0A3D1JFT6</accession>
<dbReference type="NCBIfam" id="TIGR00133">
    <property type="entry name" value="gatB"/>
    <property type="match status" value="1"/>
</dbReference>
<dbReference type="PANTHER" id="PTHR11659:SF0">
    <property type="entry name" value="GLUTAMYL-TRNA(GLN) AMIDOTRANSFERASE SUBUNIT B, MITOCHONDRIAL"/>
    <property type="match status" value="1"/>
</dbReference>
<dbReference type="Gene3D" id="1.10.150.380">
    <property type="entry name" value="GatB domain, N-terminal subdomain"/>
    <property type="match status" value="1"/>
</dbReference>
<sequence>MRYEPVIGLEVHAELATRTKMFCACPVVDPTCSRPNEAVCPVCSGLPGVLPVVNRQAVELALRVALALGCRVNRVSFFARKNYFYPDLPKGYQISQYEEPLAVEGRLPIETPTGWREIRIRRVHLEEDTGKLTHVRKDGEEYSLVDLNRAGVPLLEIVSEPDLHSAAEVRAYAQALRAVLRYVGASSGDMEKGALRIEPNISIRPEGSSSFGTRVEIKNLNSFRALERAVAYQIERQTQTLQAGLPVAQETVGWDEAAGVTFSQRSKEEAHDYRYFPEPDLPPLVVEEEWIASVQAALPELPWARLERLQRQYDLPVVDARLLVDDPAVADYFEATAAALRSAPARMAANWVTGELFAWLNQSGQSLGQIRVSPRGLAALLDLMAQGTVTLNTGKAVLAEMLQSGADASEIIRSRGLEQVSDAAWIADLVRETLRSNPAEVEKYLSGKETVANWFYGQVMRAARGRANPQVVQEELQRQLKALKR</sequence>
<dbReference type="GO" id="GO:0006412">
    <property type="term" value="P:translation"/>
    <property type="evidence" value="ECO:0007669"/>
    <property type="project" value="UniProtKB-UniRule"/>
</dbReference>
<evidence type="ECO:0000256" key="7">
    <source>
        <dbReference type="ARBA" id="ARBA00024799"/>
    </source>
</evidence>
<dbReference type="SUPFAM" id="SSF55931">
    <property type="entry name" value="Glutamine synthetase/guanido kinase"/>
    <property type="match status" value="1"/>
</dbReference>
<evidence type="ECO:0000256" key="8">
    <source>
        <dbReference type="ARBA" id="ARBA00047380"/>
    </source>
</evidence>
<comment type="similarity">
    <text evidence="1 10">Belongs to the GatB/GatE family. GatB subfamily.</text>
</comment>
<keyword evidence="12" id="KW-0808">Transferase</keyword>
<dbReference type="InterPro" id="IPR006075">
    <property type="entry name" value="Asn/Gln-tRNA_Trfase_suB/E_cat"/>
</dbReference>
<evidence type="ECO:0000256" key="9">
    <source>
        <dbReference type="ARBA" id="ARBA00047913"/>
    </source>
</evidence>
<reference evidence="12 13" key="1">
    <citation type="journal article" date="2018" name="Nat. Biotechnol.">
        <title>A standardized bacterial taxonomy based on genome phylogeny substantially revises the tree of life.</title>
        <authorList>
            <person name="Parks D.H."/>
            <person name="Chuvochina M."/>
            <person name="Waite D.W."/>
            <person name="Rinke C."/>
            <person name="Skarshewski A."/>
            <person name="Chaumeil P.A."/>
            <person name="Hugenholtz P."/>
        </authorList>
    </citation>
    <scope>NUCLEOTIDE SEQUENCE [LARGE SCALE GENOMIC DNA]</scope>
    <source>
        <strain evidence="12">UBA8781</strain>
    </source>
</reference>
<dbReference type="InterPro" id="IPR023168">
    <property type="entry name" value="GatB_Yqey_C_2"/>
</dbReference>
<dbReference type="EC" id="6.3.5.-" evidence="10"/>
<organism evidence="12 13">
    <name type="scientific">Anaerolinea thermolimosa</name>
    <dbReference type="NCBI Taxonomy" id="229919"/>
    <lineage>
        <taxon>Bacteria</taxon>
        <taxon>Bacillati</taxon>
        <taxon>Chloroflexota</taxon>
        <taxon>Anaerolineae</taxon>
        <taxon>Anaerolineales</taxon>
        <taxon>Anaerolineaceae</taxon>
        <taxon>Anaerolinea</taxon>
    </lineage>
</organism>
<dbReference type="Pfam" id="PF02637">
    <property type="entry name" value="GatB_Yqey"/>
    <property type="match status" value="1"/>
</dbReference>
<evidence type="ECO:0000256" key="1">
    <source>
        <dbReference type="ARBA" id="ARBA00005306"/>
    </source>
</evidence>
<evidence type="ECO:0000256" key="6">
    <source>
        <dbReference type="ARBA" id="ARBA00022917"/>
    </source>
</evidence>
<dbReference type="InterPro" id="IPR003789">
    <property type="entry name" value="Asn/Gln_tRNA_amidoTrase-B-like"/>
</dbReference>
<evidence type="ECO:0000313" key="12">
    <source>
        <dbReference type="EMBL" id="HCE17085.1"/>
    </source>
</evidence>
<dbReference type="STRING" id="229919.GCA_001050195_02929"/>
<dbReference type="Gene3D" id="1.10.10.410">
    <property type="match status" value="1"/>
</dbReference>
<feature type="domain" description="Asn/Gln amidotransferase" evidence="11">
    <location>
        <begin position="331"/>
        <end position="480"/>
    </location>
</feature>
<comment type="catalytic activity">
    <reaction evidence="9 10">
        <text>L-glutamyl-tRNA(Gln) + L-glutamine + ATP + H2O = L-glutaminyl-tRNA(Gln) + L-glutamate + ADP + phosphate + H(+)</text>
        <dbReference type="Rhea" id="RHEA:17521"/>
        <dbReference type="Rhea" id="RHEA-COMP:9681"/>
        <dbReference type="Rhea" id="RHEA-COMP:9684"/>
        <dbReference type="ChEBI" id="CHEBI:15377"/>
        <dbReference type="ChEBI" id="CHEBI:15378"/>
        <dbReference type="ChEBI" id="CHEBI:29985"/>
        <dbReference type="ChEBI" id="CHEBI:30616"/>
        <dbReference type="ChEBI" id="CHEBI:43474"/>
        <dbReference type="ChEBI" id="CHEBI:58359"/>
        <dbReference type="ChEBI" id="CHEBI:78520"/>
        <dbReference type="ChEBI" id="CHEBI:78521"/>
        <dbReference type="ChEBI" id="CHEBI:456216"/>
    </reaction>
</comment>
<evidence type="ECO:0000313" key="13">
    <source>
        <dbReference type="Proteomes" id="UP000264141"/>
    </source>
</evidence>
<comment type="caution">
    <text evidence="12">The sequence shown here is derived from an EMBL/GenBank/DDBJ whole genome shotgun (WGS) entry which is preliminary data.</text>
</comment>
<dbReference type="InterPro" id="IPR018027">
    <property type="entry name" value="Asn/Gln_amidotransferase"/>
</dbReference>
<keyword evidence="6 10" id="KW-0648">Protein biosynthesis</keyword>
<keyword evidence="3 10" id="KW-0436">Ligase</keyword>
<dbReference type="InterPro" id="IPR004413">
    <property type="entry name" value="GatB"/>
</dbReference>
<dbReference type="SMART" id="SM00845">
    <property type="entry name" value="GatB_Yqey"/>
    <property type="match status" value="1"/>
</dbReference>
<name>A0A3D1JFT6_9CHLR</name>
<dbReference type="FunFam" id="1.10.10.410:FF:000001">
    <property type="entry name" value="Aspartyl/glutamyl-tRNA(Asn/Gln) amidotransferase subunit B"/>
    <property type="match status" value="1"/>
</dbReference>
<dbReference type="GO" id="GO:0050566">
    <property type="term" value="F:asparaginyl-tRNA synthase (glutamine-hydrolyzing) activity"/>
    <property type="evidence" value="ECO:0007669"/>
    <property type="project" value="RHEA"/>
</dbReference>
<evidence type="ECO:0000256" key="3">
    <source>
        <dbReference type="ARBA" id="ARBA00022598"/>
    </source>
</evidence>
<dbReference type="Pfam" id="PF02934">
    <property type="entry name" value="GatB_N"/>
    <property type="match status" value="1"/>
</dbReference>
<keyword evidence="5 10" id="KW-0067">ATP-binding</keyword>
<proteinExistence type="inferred from homology"/>
<comment type="subunit">
    <text evidence="2 10">Heterotrimer of A, B and C subunits.</text>
</comment>
<dbReference type="InterPro" id="IPR017958">
    <property type="entry name" value="Gln-tRNA_amidoTrfase_suB_CS"/>
</dbReference>